<accession>A0A6N9UAD5</accession>
<comment type="caution">
    <text evidence="3">The sequence shown here is derived from an EMBL/GenBank/DDBJ whole genome shotgun (WGS) entry which is preliminary data.</text>
</comment>
<dbReference type="SUPFAM" id="SSF47413">
    <property type="entry name" value="lambda repressor-like DNA-binding domains"/>
    <property type="match status" value="1"/>
</dbReference>
<dbReference type="AlphaFoldDB" id="A0A6N9UAD5"/>
<evidence type="ECO:0000313" key="3">
    <source>
        <dbReference type="EMBL" id="NEA19659.1"/>
    </source>
</evidence>
<dbReference type="GO" id="GO:0003677">
    <property type="term" value="F:DNA binding"/>
    <property type="evidence" value="ECO:0007669"/>
    <property type="project" value="InterPro"/>
</dbReference>
<dbReference type="RefSeq" id="WP_164349104.1">
    <property type="nucleotide sequence ID" value="NZ_JAAGLQ010000635.1"/>
</dbReference>
<feature type="compositionally biased region" description="Low complexity" evidence="1">
    <location>
        <begin position="1"/>
        <end position="14"/>
    </location>
</feature>
<evidence type="ECO:0000313" key="4">
    <source>
        <dbReference type="Proteomes" id="UP000471293"/>
    </source>
</evidence>
<feature type="compositionally biased region" description="Acidic residues" evidence="1">
    <location>
        <begin position="15"/>
        <end position="26"/>
    </location>
</feature>
<protein>
    <submittedName>
        <fullName evidence="3">Helix-turn-helix domain-containing protein</fullName>
    </submittedName>
</protein>
<name>A0A6N9UAD5_STRHA</name>
<feature type="region of interest" description="Disordered" evidence="1">
    <location>
        <begin position="1"/>
        <end position="26"/>
    </location>
</feature>
<dbReference type="Pfam" id="PF13560">
    <property type="entry name" value="HTH_31"/>
    <property type="match status" value="1"/>
</dbReference>
<dbReference type="InterPro" id="IPR010982">
    <property type="entry name" value="Lambda_DNA-bd_dom_sf"/>
</dbReference>
<dbReference type="Gene3D" id="1.10.260.40">
    <property type="entry name" value="lambda repressor-like DNA-binding domains"/>
    <property type="match status" value="1"/>
</dbReference>
<dbReference type="EMBL" id="JAAGLQ010000635">
    <property type="protein sequence ID" value="NEA19659.1"/>
    <property type="molecule type" value="Genomic_DNA"/>
</dbReference>
<organism evidence="3 4">
    <name type="scientific">Streptomyces halstedii</name>
    <dbReference type="NCBI Taxonomy" id="1944"/>
    <lineage>
        <taxon>Bacteria</taxon>
        <taxon>Bacillati</taxon>
        <taxon>Actinomycetota</taxon>
        <taxon>Actinomycetes</taxon>
        <taxon>Kitasatosporales</taxon>
        <taxon>Streptomycetaceae</taxon>
        <taxon>Streptomyces</taxon>
    </lineage>
</organism>
<dbReference type="PROSITE" id="PS50943">
    <property type="entry name" value="HTH_CROC1"/>
    <property type="match status" value="1"/>
</dbReference>
<dbReference type="SMART" id="SM00530">
    <property type="entry name" value="HTH_XRE"/>
    <property type="match status" value="1"/>
</dbReference>
<sequence>MTGEGVEGRVAAGVDEPDRDIDPEDDSGAVIAAVGRQVRLWRESAGLRAGELGAAIGYGENQVYKVEAGKRIPKPEFLEKADEVLGAGGKLAAMKKDVSEARYPKKVRDLAKLEADAVELGAYGNHNMHGLLQTEEYARALYEMRRPSFAPEQIERYVAARMARQEIFERQPLTMLTFVLEEVTIRRPLGGRAVARRQLERLLEAGRLRNVEIQVMPTVCEDHAGMGGQLQLLKFEDGTAVGHWEGQLYNRLISDPKEIRIVELRYGILRAQALTPRESLAFIEKVLGET</sequence>
<dbReference type="Pfam" id="PF19054">
    <property type="entry name" value="DUF5753"/>
    <property type="match status" value="1"/>
</dbReference>
<proteinExistence type="predicted"/>
<evidence type="ECO:0000259" key="2">
    <source>
        <dbReference type="PROSITE" id="PS50943"/>
    </source>
</evidence>
<dbReference type="Proteomes" id="UP000471293">
    <property type="component" value="Unassembled WGS sequence"/>
</dbReference>
<dbReference type="InterPro" id="IPR043917">
    <property type="entry name" value="DUF5753"/>
</dbReference>
<reference evidence="3 4" key="1">
    <citation type="submission" date="2020-01" db="EMBL/GenBank/DDBJ databases">
        <title>Insect and environment-associated Actinomycetes.</title>
        <authorList>
            <person name="Currrie C."/>
            <person name="Chevrette M."/>
            <person name="Carlson C."/>
            <person name="Stubbendieck R."/>
            <person name="Wendt-Pienkowski E."/>
        </authorList>
    </citation>
    <scope>NUCLEOTIDE SEQUENCE [LARGE SCALE GENOMIC DNA]</scope>
    <source>
        <strain evidence="3 4">SID11342</strain>
    </source>
</reference>
<dbReference type="CDD" id="cd00093">
    <property type="entry name" value="HTH_XRE"/>
    <property type="match status" value="1"/>
</dbReference>
<dbReference type="InterPro" id="IPR001387">
    <property type="entry name" value="Cro/C1-type_HTH"/>
</dbReference>
<evidence type="ECO:0000256" key="1">
    <source>
        <dbReference type="SAM" id="MobiDB-lite"/>
    </source>
</evidence>
<feature type="domain" description="HTH cro/C1-type" evidence="2">
    <location>
        <begin position="38"/>
        <end position="91"/>
    </location>
</feature>
<gene>
    <name evidence="3" type="ORF">G3I29_30245</name>
</gene>